<dbReference type="NCBIfam" id="TIGR01728">
    <property type="entry name" value="SsuA_fam"/>
    <property type="match status" value="1"/>
</dbReference>
<dbReference type="AlphaFoldDB" id="A0A4U1D9G7"/>
<comment type="subcellular location">
    <subcellularLocation>
        <location evidence="1">Periplasm</location>
    </subcellularLocation>
</comment>
<evidence type="ECO:0000313" key="11">
    <source>
        <dbReference type="EMBL" id="TKC19195.1"/>
    </source>
</evidence>
<evidence type="ECO:0000256" key="4">
    <source>
        <dbReference type="ARBA" id="ARBA00022729"/>
    </source>
</evidence>
<dbReference type="PANTHER" id="PTHR30024:SF42">
    <property type="entry name" value="ALIPHATIC SULFONATES-BINDING PROTEIN-RELATED"/>
    <property type="match status" value="1"/>
</dbReference>
<dbReference type="Gene3D" id="3.40.190.10">
    <property type="entry name" value="Periplasmic binding protein-like II"/>
    <property type="match status" value="2"/>
</dbReference>
<dbReference type="Proteomes" id="UP000307756">
    <property type="component" value="Unassembled WGS sequence"/>
</dbReference>
<dbReference type="SUPFAM" id="SSF53850">
    <property type="entry name" value="Periplasmic binding protein-like II"/>
    <property type="match status" value="1"/>
</dbReference>
<feature type="signal peptide" evidence="9">
    <location>
        <begin position="1"/>
        <end position="19"/>
    </location>
</feature>
<keyword evidence="3" id="KW-0813">Transport</keyword>
<evidence type="ECO:0000256" key="6">
    <source>
        <dbReference type="ARBA" id="ARBA00023288"/>
    </source>
</evidence>
<dbReference type="GO" id="GO:0042626">
    <property type="term" value="F:ATPase-coupled transmembrane transporter activity"/>
    <property type="evidence" value="ECO:0007669"/>
    <property type="project" value="InterPro"/>
</dbReference>
<dbReference type="CDD" id="cd13557">
    <property type="entry name" value="PBP2_SsuA"/>
    <property type="match status" value="1"/>
</dbReference>
<dbReference type="InterPro" id="IPR015168">
    <property type="entry name" value="SsuA/THI5"/>
</dbReference>
<dbReference type="RefSeq" id="WP_136830103.1">
    <property type="nucleotide sequence ID" value="NZ_SWBM01000001.1"/>
</dbReference>
<dbReference type="EMBL" id="SWBM01000001">
    <property type="protein sequence ID" value="TKC19195.1"/>
    <property type="molecule type" value="Genomic_DNA"/>
</dbReference>
<evidence type="ECO:0000256" key="3">
    <source>
        <dbReference type="ARBA" id="ARBA00022448"/>
    </source>
</evidence>
<keyword evidence="12" id="KW-1185">Reference proteome</keyword>
<keyword evidence="5" id="KW-0564">Palmitate</keyword>
<dbReference type="SMART" id="SM00062">
    <property type="entry name" value="PBPb"/>
    <property type="match status" value="1"/>
</dbReference>
<gene>
    <name evidence="11" type="ORF">FA727_06545</name>
</gene>
<dbReference type="Pfam" id="PF09084">
    <property type="entry name" value="NMT1"/>
    <property type="match status" value="1"/>
</dbReference>
<keyword evidence="6" id="KW-0449">Lipoprotein</keyword>
<comment type="function">
    <text evidence="7">Part of a binding-protein-dependent transport system for aliphatic sulfonates. Putative binding protein.</text>
</comment>
<feature type="chain" id="PRO_5039017203" description="Putative aliphatic sulfonates-binding protein" evidence="9">
    <location>
        <begin position="20"/>
        <end position="329"/>
    </location>
</feature>
<reference evidence="11 12" key="1">
    <citation type="journal article" date="2011" name="J. Microbiol.">
        <title>Bacillus kyonggiensis sp. nov., isolated from soil of a lettuce field.</title>
        <authorList>
            <person name="Dong K."/>
            <person name="Lee S."/>
        </authorList>
    </citation>
    <scope>NUCLEOTIDE SEQUENCE [LARGE SCALE GENOMIC DNA]</scope>
    <source>
        <strain evidence="11 12">NB22</strain>
    </source>
</reference>
<dbReference type="InterPro" id="IPR001638">
    <property type="entry name" value="Solute-binding_3/MltF_N"/>
</dbReference>
<comment type="similarity">
    <text evidence="2">Belongs to the bacterial solute-binding protein SsuA/TauA family.</text>
</comment>
<evidence type="ECO:0000256" key="1">
    <source>
        <dbReference type="ARBA" id="ARBA00004418"/>
    </source>
</evidence>
<name>A0A4U1D9G7_9BACI</name>
<evidence type="ECO:0000256" key="8">
    <source>
        <dbReference type="ARBA" id="ARBA00070228"/>
    </source>
</evidence>
<dbReference type="PANTHER" id="PTHR30024">
    <property type="entry name" value="ALIPHATIC SULFONATES-BINDING PROTEIN-RELATED"/>
    <property type="match status" value="1"/>
</dbReference>
<evidence type="ECO:0000256" key="7">
    <source>
        <dbReference type="ARBA" id="ARBA00055538"/>
    </source>
</evidence>
<comment type="caution">
    <text evidence="11">The sequence shown here is derived from an EMBL/GenBank/DDBJ whole genome shotgun (WGS) entry which is preliminary data.</text>
</comment>
<evidence type="ECO:0000259" key="10">
    <source>
        <dbReference type="SMART" id="SM00062"/>
    </source>
</evidence>
<dbReference type="OrthoDB" id="286202at2"/>
<sequence>MKKWLLSMIIVTFAIILTACNSETSNSSSSGEKTETVKIGYQKGNTLHILKSLGYLEDELKEENIKVEWVEFPTGGALLEALNTNNIDFGHAADANAVFAQAAGMPLVYVASEAPNPEGLAILVHGDSDIKTAADLKGKTISIGKGWNSHYLLMKALQKEGLTSADVNFAYVKDASEGRAAFESKRVDALGFWDPFLAVLQQDINPKILFNGEGFTNNRTYYFASDDFSKKHTDVIKTILEELNKSDKWANENKEELAKMLADALGIDENALKTTVERKTYGVEEITESVVVEQQDIADIFLQEKLIEDKISVSDMVTLNPEWFPESLE</sequence>
<accession>A0A4U1D9G7</accession>
<dbReference type="GO" id="GO:0042597">
    <property type="term" value="C:periplasmic space"/>
    <property type="evidence" value="ECO:0007669"/>
    <property type="project" value="UniProtKB-SubCell"/>
</dbReference>
<organism evidence="11 12">
    <name type="scientific">Robertmurraya kyonggiensis</name>
    <dbReference type="NCBI Taxonomy" id="1037680"/>
    <lineage>
        <taxon>Bacteria</taxon>
        <taxon>Bacillati</taxon>
        <taxon>Bacillota</taxon>
        <taxon>Bacilli</taxon>
        <taxon>Bacillales</taxon>
        <taxon>Bacillaceae</taxon>
        <taxon>Robertmurraya</taxon>
    </lineage>
</organism>
<protein>
    <recommendedName>
        <fullName evidence="8">Putative aliphatic sulfonates-binding protein</fullName>
    </recommendedName>
</protein>
<feature type="domain" description="Solute-binding protein family 3/N-terminal" evidence="10">
    <location>
        <begin position="36"/>
        <end position="253"/>
    </location>
</feature>
<dbReference type="GO" id="GO:0016020">
    <property type="term" value="C:membrane"/>
    <property type="evidence" value="ECO:0007669"/>
    <property type="project" value="InterPro"/>
</dbReference>
<evidence type="ECO:0000313" key="12">
    <source>
        <dbReference type="Proteomes" id="UP000307756"/>
    </source>
</evidence>
<keyword evidence="4 9" id="KW-0732">Signal</keyword>
<evidence type="ECO:0000256" key="2">
    <source>
        <dbReference type="ARBA" id="ARBA00010742"/>
    </source>
</evidence>
<dbReference type="FunFam" id="3.40.190.10:FF:000050">
    <property type="entry name" value="Sulfonate ABC transporter substrate-binding protein"/>
    <property type="match status" value="1"/>
</dbReference>
<proteinExistence type="inferred from homology"/>
<dbReference type="PROSITE" id="PS51257">
    <property type="entry name" value="PROKAR_LIPOPROTEIN"/>
    <property type="match status" value="1"/>
</dbReference>
<evidence type="ECO:0000256" key="5">
    <source>
        <dbReference type="ARBA" id="ARBA00023139"/>
    </source>
</evidence>
<dbReference type="InterPro" id="IPR010067">
    <property type="entry name" value="ABC_SsuA_sub-bd"/>
</dbReference>
<evidence type="ECO:0000256" key="9">
    <source>
        <dbReference type="SAM" id="SignalP"/>
    </source>
</evidence>